<gene>
    <name evidence="1" type="ORF">FO442_15880</name>
</gene>
<dbReference type="RefSeq" id="WP_144334205.1">
    <property type="nucleotide sequence ID" value="NZ_VLPL01000009.1"/>
</dbReference>
<keyword evidence="2" id="KW-1185">Reference proteome</keyword>
<dbReference type="PANTHER" id="PTHR38471:SF2">
    <property type="entry name" value="FOUR HELIX BUNDLE PROTEIN"/>
    <property type="match status" value="1"/>
</dbReference>
<name>A0A556MJI9_9FLAO</name>
<protein>
    <submittedName>
        <fullName evidence="1">Four helix bundle protein</fullName>
    </submittedName>
</protein>
<accession>A0A556MJI9</accession>
<dbReference type="SUPFAM" id="SSF158446">
    <property type="entry name" value="IVS-encoded protein-like"/>
    <property type="match status" value="1"/>
</dbReference>
<dbReference type="Gene3D" id="1.20.1440.60">
    <property type="entry name" value="23S rRNA-intervening sequence"/>
    <property type="match status" value="1"/>
</dbReference>
<dbReference type="AlphaFoldDB" id="A0A556MJI9"/>
<dbReference type="PANTHER" id="PTHR38471">
    <property type="entry name" value="FOUR HELIX BUNDLE PROTEIN"/>
    <property type="match status" value="1"/>
</dbReference>
<evidence type="ECO:0000313" key="1">
    <source>
        <dbReference type="EMBL" id="TSJ40077.1"/>
    </source>
</evidence>
<comment type="caution">
    <text evidence="1">The sequence shown here is derived from an EMBL/GenBank/DDBJ whole genome shotgun (WGS) entry which is preliminary data.</text>
</comment>
<dbReference type="Pfam" id="PF05635">
    <property type="entry name" value="23S_rRNA_IVP"/>
    <property type="match status" value="1"/>
</dbReference>
<dbReference type="InterPro" id="IPR036583">
    <property type="entry name" value="23S_rRNA_IVS_sf"/>
</dbReference>
<dbReference type="InterPro" id="IPR012657">
    <property type="entry name" value="23S_rRNA-intervening_sequence"/>
</dbReference>
<dbReference type="Proteomes" id="UP000316008">
    <property type="component" value="Unassembled WGS sequence"/>
</dbReference>
<sequence>MFDFEKLDVYQKAKSFNKEVYSFLRNSKTIDSVSKNQLRKASLSIMLNIAEGSSRFSKPDRRNFFVISRGSAFECAAVFDFLKDETILNEEEFTQFYGKADELSRMLFRMIGNLSNN</sequence>
<dbReference type="OrthoDB" id="5515766at2"/>
<dbReference type="CDD" id="cd16377">
    <property type="entry name" value="23S_rRNA_IVP_like"/>
    <property type="match status" value="1"/>
</dbReference>
<evidence type="ECO:0000313" key="2">
    <source>
        <dbReference type="Proteomes" id="UP000316008"/>
    </source>
</evidence>
<reference evidence="1 2" key="1">
    <citation type="submission" date="2019-07" db="EMBL/GenBank/DDBJ databases">
        <authorList>
            <person name="Huq M.A."/>
        </authorList>
    </citation>
    <scope>NUCLEOTIDE SEQUENCE [LARGE SCALE GENOMIC DNA]</scope>
    <source>
        <strain evidence="1 2">MAH-3</strain>
    </source>
</reference>
<organism evidence="1 2">
    <name type="scientific">Fluviicola chungangensis</name>
    <dbReference type="NCBI Taxonomy" id="2597671"/>
    <lineage>
        <taxon>Bacteria</taxon>
        <taxon>Pseudomonadati</taxon>
        <taxon>Bacteroidota</taxon>
        <taxon>Flavobacteriia</taxon>
        <taxon>Flavobacteriales</taxon>
        <taxon>Crocinitomicaceae</taxon>
        <taxon>Fluviicola</taxon>
    </lineage>
</organism>
<dbReference type="NCBIfam" id="TIGR02436">
    <property type="entry name" value="four helix bundle protein"/>
    <property type="match status" value="1"/>
</dbReference>
<dbReference type="EMBL" id="VLPL01000009">
    <property type="protein sequence ID" value="TSJ40077.1"/>
    <property type="molecule type" value="Genomic_DNA"/>
</dbReference>
<proteinExistence type="predicted"/>